<comment type="caution">
    <text evidence="2">The sequence shown here is derived from an EMBL/GenBank/DDBJ whole genome shotgun (WGS) entry which is preliminary data.</text>
</comment>
<feature type="compositionally biased region" description="Basic and acidic residues" evidence="1">
    <location>
        <begin position="331"/>
        <end position="355"/>
    </location>
</feature>
<evidence type="ECO:0000256" key="1">
    <source>
        <dbReference type="SAM" id="MobiDB-lite"/>
    </source>
</evidence>
<proteinExistence type="predicted"/>
<dbReference type="EMBL" id="JAULSO010000007">
    <property type="protein sequence ID" value="KAK3681459.1"/>
    <property type="molecule type" value="Genomic_DNA"/>
</dbReference>
<feature type="compositionally biased region" description="Basic and acidic residues" evidence="1">
    <location>
        <begin position="500"/>
        <end position="523"/>
    </location>
</feature>
<evidence type="ECO:0008006" key="4">
    <source>
        <dbReference type="Google" id="ProtNLM"/>
    </source>
</evidence>
<feature type="compositionally biased region" description="Polar residues" evidence="1">
    <location>
        <begin position="42"/>
        <end position="51"/>
    </location>
</feature>
<organism evidence="2 3">
    <name type="scientific">Podospora appendiculata</name>
    <dbReference type="NCBI Taxonomy" id="314037"/>
    <lineage>
        <taxon>Eukaryota</taxon>
        <taxon>Fungi</taxon>
        <taxon>Dikarya</taxon>
        <taxon>Ascomycota</taxon>
        <taxon>Pezizomycotina</taxon>
        <taxon>Sordariomycetes</taxon>
        <taxon>Sordariomycetidae</taxon>
        <taxon>Sordariales</taxon>
        <taxon>Podosporaceae</taxon>
        <taxon>Podospora</taxon>
    </lineage>
</organism>
<feature type="region of interest" description="Disordered" evidence="1">
    <location>
        <begin position="1"/>
        <end position="71"/>
    </location>
</feature>
<sequence>MADHLEDIPPPPYSETDLFSTAGQPRSPTTSDNRRGSHGDVATQSSTSTNGDVIYTPPLTPRSSSHQSNFANDVDHISTSSANAYFETRPAPPPLQNRPQIVHSIAIKDSTSPDSLPYPADLGERDVRPADWQTFVNYLIPHYSSTSNEQIIDRKLRAERSSSSSNSNNNSNHDARSQSAGQRHAEAQLDQLRTADQHPDATQRRQTIDATTREWNDGFFAPRRITVRVTTHDGELHIPGAWNQAFDQAESGAARGDAAPGGSRSPVMVGENIVADRNGLRIGGLVADANGISVNGTPMFGGPSQPRGSWPPPGPPGGGWGFGQGEAGGHYPERGFGRFRGRWENDGGDRHERGFGRIRGRGRHRHHDGRELRSRSRSSSVSSSSSSSSSSSGSSIGSLPDHTDLRDAQLPIAKQCLESWLSHPAQPVTKDKVKQLKEQIKAAKKSGPNQSNGINEPANIAFDQAELRKEVKGLMKDWKALKRQQAKLKRQLKRERRQKNRAEKQERRNQKREMKRAARDLRRGGGPFPPPVPGVPGAGPYQP</sequence>
<feature type="compositionally biased region" description="Basic residues" evidence="1">
    <location>
        <begin position="356"/>
        <end position="367"/>
    </location>
</feature>
<reference evidence="2" key="1">
    <citation type="journal article" date="2023" name="Mol. Phylogenet. Evol.">
        <title>Genome-scale phylogeny and comparative genomics of the fungal order Sordariales.</title>
        <authorList>
            <person name="Hensen N."/>
            <person name="Bonometti L."/>
            <person name="Westerberg I."/>
            <person name="Brannstrom I.O."/>
            <person name="Guillou S."/>
            <person name="Cros-Aarteil S."/>
            <person name="Calhoun S."/>
            <person name="Haridas S."/>
            <person name="Kuo A."/>
            <person name="Mondo S."/>
            <person name="Pangilinan J."/>
            <person name="Riley R."/>
            <person name="LaButti K."/>
            <person name="Andreopoulos B."/>
            <person name="Lipzen A."/>
            <person name="Chen C."/>
            <person name="Yan M."/>
            <person name="Daum C."/>
            <person name="Ng V."/>
            <person name="Clum A."/>
            <person name="Steindorff A."/>
            <person name="Ohm R.A."/>
            <person name="Martin F."/>
            <person name="Silar P."/>
            <person name="Natvig D.O."/>
            <person name="Lalanne C."/>
            <person name="Gautier V."/>
            <person name="Ament-Velasquez S.L."/>
            <person name="Kruys A."/>
            <person name="Hutchinson M.I."/>
            <person name="Powell A.J."/>
            <person name="Barry K."/>
            <person name="Miller A.N."/>
            <person name="Grigoriev I.V."/>
            <person name="Debuchy R."/>
            <person name="Gladieux P."/>
            <person name="Hiltunen Thoren M."/>
            <person name="Johannesson H."/>
        </authorList>
    </citation>
    <scope>NUCLEOTIDE SEQUENCE</scope>
    <source>
        <strain evidence="2">CBS 314.62</strain>
    </source>
</reference>
<feature type="non-terminal residue" evidence="2">
    <location>
        <position position="1"/>
    </location>
</feature>
<dbReference type="AlphaFoldDB" id="A0AAE1C7I2"/>
<evidence type="ECO:0000313" key="2">
    <source>
        <dbReference type="EMBL" id="KAK3681459.1"/>
    </source>
</evidence>
<feature type="compositionally biased region" description="Basic residues" evidence="1">
    <location>
        <begin position="482"/>
        <end position="499"/>
    </location>
</feature>
<feature type="region of interest" description="Disordered" evidence="1">
    <location>
        <begin position="296"/>
        <end position="403"/>
    </location>
</feature>
<feature type="compositionally biased region" description="Polar residues" evidence="1">
    <location>
        <begin position="17"/>
        <end position="31"/>
    </location>
</feature>
<feature type="compositionally biased region" description="Polar residues" evidence="1">
    <location>
        <begin position="61"/>
        <end position="71"/>
    </location>
</feature>
<evidence type="ECO:0000313" key="3">
    <source>
        <dbReference type="Proteomes" id="UP001270362"/>
    </source>
</evidence>
<feature type="region of interest" description="Disordered" evidence="1">
    <location>
        <begin position="482"/>
        <end position="543"/>
    </location>
</feature>
<dbReference type="Proteomes" id="UP001270362">
    <property type="component" value="Unassembled WGS sequence"/>
</dbReference>
<accession>A0AAE1C7I2</accession>
<protein>
    <recommendedName>
        <fullName evidence="4">RING finger domain-containing protein</fullName>
    </recommendedName>
</protein>
<name>A0AAE1C7I2_9PEZI</name>
<gene>
    <name evidence="2" type="ORF">B0T22DRAFT_387970</name>
</gene>
<feature type="region of interest" description="Disordered" evidence="1">
    <location>
        <begin position="157"/>
        <end position="186"/>
    </location>
</feature>
<feature type="compositionally biased region" description="Low complexity" evidence="1">
    <location>
        <begin position="377"/>
        <end position="398"/>
    </location>
</feature>
<keyword evidence="3" id="KW-1185">Reference proteome</keyword>
<feature type="compositionally biased region" description="Low complexity" evidence="1">
    <location>
        <begin position="161"/>
        <end position="172"/>
    </location>
</feature>
<feature type="compositionally biased region" description="Gly residues" evidence="1">
    <location>
        <begin position="317"/>
        <end position="328"/>
    </location>
</feature>
<reference evidence="2" key="2">
    <citation type="submission" date="2023-06" db="EMBL/GenBank/DDBJ databases">
        <authorList>
            <consortium name="Lawrence Berkeley National Laboratory"/>
            <person name="Haridas S."/>
            <person name="Hensen N."/>
            <person name="Bonometti L."/>
            <person name="Westerberg I."/>
            <person name="Brannstrom I.O."/>
            <person name="Guillou S."/>
            <person name="Cros-Aarteil S."/>
            <person name="Calhoun S."/>
            <person name="Kuo A."/>
            <person name="Mondo S."/>
            <person name="Pangilinan J."/>
            <person name="Riley R."/>
            <person name="Labutti K."/>
            <person name="Andreopoulos B."/>
            <person name="Lipzen A."/>
            <person name="Chen C."/>
            <person name="Yanf M."/>
            <person name="Daum C."/>
            <person name="Ng V."/>
            <person name="Clum A."/>
            <person name="Steindorff A."/>
            <person name="Ohm R."/>
            <person name="Martin F."/>
            <person name="Silar P."/>
            <person name="Natvig D."/>
            <person name="Lalanne C."/>
            <person name="Gautier V."/>
            <person name="Ament-Velasquez S.L."/>
            <person name="Kruys A."/>
            <person name="Hutchinson M.I."/>
            <person name="Powell A.J."/>
            <person name="Barry K."/>
            <person name="Miller A.N."/>
            <person name="Grigoriev I.V."/>
            <person name="Debuchy R."/>
            <person name="Gladieux P."/>
            <person name="Thoren M.H."/>
            <person name="Johannesson H."/>
        </authorList>
    </citation>
    <scope>NUCLEOTIDE SEQUENCE</scope>
    <source>
        <strain evidence="2">CBS 314.62</strain>
    </source>
</reference>